<accession>A0A2P2PLU3</accession>
<reference evidence="1" key="1">
    <citation type="submission" date="2018-02" db="EMBL/GenBank/DDBJ databases">
        <title>Rhizophora mucronata_Transcriptome.</title>
        <authorList>
            <person name="Meera S.P."/>
            <person name="Sreeshan A."/>
            <person name="Augustine A."/>
        </authorList>
    </citation>
    <scope>NUCLEOTIDE SEQUENCE</scope>
    <source>
        <tissue evidence="1">Leaf</tissue>
    </source>
</reference>
<organism evidence="1">
    <name type="scientific">Rhizophora mucronata</name>
    <name type="common">Asiatic mangrove</name>
    <dbReference type="NCBI Taxonomy" id="61149"/>
    <lineage>
        <taxon>Eukaryota</taxon>
        <taxon>Viridiplantae</taxon>
        <taxon>Streptophyta</taxon>
        <taxon>Embryophyta</taxon>
        <taxon>Tracheophyta</taxon>
        <taxon>Spermatophyta</taxon>
        <taxon>Magnoliopsida</taxon>
        <taxon>eudicotyledons</taxon>
        <taxon>Gunneridae</taxon>
        <taxon>Pentapetalae</taxon>
        <taxon>rosids</taxon>
        <taxon>fabids</taxon>
        <taxon>Malpighiales</taxon>
        <taxon>Rhizophoraceae</taxon>
        <taxon>Rhizophora</taxon>
    </lineage>
</organism>
<sequence>MPYLEEDFMFSSLPKLKNQIPVSLSILLHVKQIKGKISSLRSHLT</sequence>
<protein>
    <submittedName>
        <fullName evidence="1">Uncharacterized protein</fullName>
    </submittedName>
</protein>
<proteinExistence type="predicted"/>
<dbReference type="AlphaFoldDB" id="A0A2P2PLU3"/>
<evidence type="ECO:0000313" key="1">
    <source>
        <dbReference type="EMBL" id="MBX55708.1"/>
    </source>
</evidence>
<name>A0A2P2PLU3_RHIMU</name>
<dbReference type="EMBL" id="GGEC01075224">
    <property type="protein sequence ID" value="MBX55708.1"/>
    <property type="molecule type" value="Transcribed_RNA"/>
</dbReference>